<evidence type="ECO:0000256" key="7">
    <source>
        <dbReference type="SAM" id="MobiDB-lite"/>
    </source>
</evidence>
<feature type="compositionally biased region" description="Polar residues" evidence="7">
    <location>
        <begin position="1288"/>
        <end position="1307"/>
    </location>
</feature>
<feature type="compositionally biased region" description="Polar residues" evidence="7">
    <location>
        <begin position="644"/>
        <end position="653"/>
    </location>
</feature>
<accession>A0A1E1JQL6</accession>
<sequence length="2507" mass="272517">MPADILAAVEVVPSQRRQASTNYSTGLDYSSCLLVDEDIISRIHSVLVPRNDYWPSRSPSTPDEPSPQEPETRELVSGFDFGSAKSVAKLARQATRRLSVPEIRGVQSNSIMADLEQNTTQPLKSILRVSNSANNLKDSAGNPSPSEPRGIFRIPKLVLRDIKPTELEGIKSCVEINPIIPDNDAELHENELDCCPPCDPDDSQPSKYLVKHSNLPTPGLEIEAADLACFMGGCEPGLKECPKHRRRSDSVSGRSPSADQRIEEDFKSIPEGLARMGFTANGLKSASKSLKGKHDYTNSELQNTTEAESKTDVRKPVAKSAGRARKSLRSPTERAMSPISSVTSGSTMDAFPLAVQSSQLAEKERSPGTFSTAVATNFSLPGYKSKRASQSLRTKLAEISARADEGPASHTPNGVSTGGDIKFRQPRNSIPRKPLPSEGSVQESGGVAQDQTPSRFPSAFKPPSSNQEIDRKLSDVHTGSNSLGSPASRELNSESHNAVREKKSEASLKSNTASMKTKPYSTSLLSETSRTSVIRHALLKSPMTEFQPLDNGLPVPPLLSAISSLSEKVRPSELAYSEVLKSAGSDGKGKCSQRETEYFDTSETMDNYAKGNHNLNISGAETSGMAGGRPSKGAVYTAQGSVVDSARAQQGKQINREPVNGPSDRPGIGNTVPIAGHLTDLQRAKDLVDSVRGRIQEAEEQIIHAMASEKHESHGPTTSRSVDSISLVRSPAEDTLPAVSKPGKSIPASASRPVSPKSHELGECQFPDNANTETAVNEVKVEHGDEWGSPFNSRQNITIGQGDNLRKLDPVSFSSKDTVIPPSYEGNHSEHPRPIQSQSSRPPMDTSNAEYWGFVPAVKEAVQDAVQIAVRKAVQDIVVPPGMDKSSNEYRQLVSASLTRASKNADEQIQRVAARKPLLPSDKESEATVILSGREIGQRQPKTEDLGSRKASTKAHATPAPPKASSPVHKSYPASISSRENDPGQGKDLSIPELSRTFLDPRRPLNTQQTHISPPRSFSPADLETIPLDADKTAPVDHSSQGWRLSKAPASKKGSSATYTAIPTRHSSRNQVLSPKTKATNSSNTVLALGSLMGSRKRSYERLIPRGSRGLRSASSVGSLRSAGSADKDKDAVELAFLDQPPSHRKSMSSASLSVERLGRKNTVHWLKELLSSNGPYETRFTALPPRTKGARPVRSQTAPAKPVDDLYLGQTPRPLNIVKGVTKPQPPKAREGKRTDISETFTRTIKDLENLMNEALFIARQATDSTEVANLQDGLEKSINILHDSQKNPSKGGTGSTLPSLPSRMQSRVPATRYSDSDLSDYSVHESLRSYSGSSESELPDDEDPPIPAHTRSVTVSANKPPSKNGSGWPPTGRVSTPYPPASFPQSRASTNVEARPDQDRKDSIHPIKAADPRSMRTETNVDITQMNTSRHQSMNQDGSTGMQPGPRRTTTVTIPPIRLEKNEERNENGDKPDFGTLEPFSVERRSSEHRKSSAKSPTRPTPERATNNSTIAEDSNGATRDTNNDPRGTDKALPLPQLTPRRGTDSVPVSAKEHSEEDHQAIRTKLAASEIPGKQESKSKFESGHTAKTGRIYDWPNIDQSKVEPSPGPETRGQTVVPEPKLIDPNTRRFTHSLDGSDMTYSEVLDFNTGYGVRHRGGGGAGAGAGAGIGGELSRSKSRPYEVVELRDSPDPNLPPTTKGERESKRNQFSLGGKRHVSLRDHHAKGFSLARSHKRQTIARDWSTGRKRFVATVACISTSLIGILVGIYAGETPAIQYYIVDFHHYTVLGNVFFFIGLAIPTFFFWPLPLLHGRKPYIMGALSLAMPLLFPQALAVGEFRSPYVARWRVGLILSRSLMGFCLGFANMNFKQMLTDLFGASLQSTNPHQEHVDEFDVRRHGGGMGVWLGLWTWSALGSIGLGFMIGAVIIDTLNPAWGFYISICIIAFVMLLNVLCPEVRRSAFRRSVAEVLNEGGGDVSRRLARGEVKMHIFQTGPRWWGEEFHAGVVLSTRMVRQPGFLIMALYVAWIYGQQLLITLLLGALMSKDYKFNSPQVGAASLAIPVGALVAIPFQKASIFSRARQLAPVSDDGTIKKKISWTSHMLRRSIFVLCLPLSGIAYTLSSAGPPIPYIVPVLLAALVGFLSNLAMAECHGIIMETFDTSDLQPGMTGRSRGSAGSKAASKRTNYSSFPRVASGFAITQGFGYLVAAAASGIGGVLTRHLGQQAATGVMAGILLILSVLLLLSLIRYTDVQIIPDSKKDEMERYHNARRASAIRQQEGVQEEEPWRPIIIGNPHYTTRRMCLLELGSLSRFSEIRLKNKLVDEKSLEAKHPNQAAMNELAIIIHDKEIELVNTVRRSLSRHSSRGSRRSRSDNGLGGPEQGDLGGHREMLSRGGSGNGSGRPAALSRGVGDEIGERRKMKKTVTFASPGEESVLAEEDGYSKYLSRLVARVLVQILEIVWKAWGARGGVQEVEESGGGFRGWYYRGSVYSLNGEEVPTGRMGR</sequence>
<feature type="compositionally biased region" description="Polar residues" evidence="7">
    <location>
        <begin position="1069"/>
        <end position="1080"/>
    </location>
</feature>
<dbReference type="GO" id="GO:0022857">
    <property type="term" value="F:transmembrane transporter activity"/>
    <property type="evidence" value="ECO:0007669"/>
    <property type="project" value="TreeGrafter"/>
</dbReference>
<evidence type="ECO:0000313" key="10">
    <source>
        <dbReference type="Proteomes" id="UP000178129"/>
    </source>
</evidence>
<feature type="transmembrane region" description="Helical" evidence="8">
    <location>
        <begin position="2130"/>
        <end position="2150"/>
    </location>
</feature>
<keyword evidence="4 8" id="KW-0812">Transmembrane</keyword>
<feature type="region of interest" description="Disordered" evidence="7">
    <location>
        <begin position="1103"/>
        <end position="1125"/>
    </location>
</feature>
<feature type="region of interest" description="Disordered" evidence="7">
    <location>
        <begin position="783"/>
        <end position="848"/>
    </location>
</feature>
<feature type="transmembrane region" description="Helical" evidence="8">
    <location>
        <begin position="1784"/>
        <end position="1806"/>
    </location>
</feature>
<evidence type="ECO:0000256" key="5">
    <source>
        <dbReference type="ARBA" id="ARBA00022989"/>
    </source>
</evidence>
<feature type="region of interest" description="Disordered" evidence="7">
    <location>
        <begin position="1284"/>
        <end position="1636"/>
    </location>
</feature>
<dbReference type="InParanoid" id="A0A1E1JQL6"/>
<feature type="compositionally biased region" description="Basic and acidic residues" evidence="7">
    <location>
        <begin position="1575"/>
        <end position="1587"/>
    </location>
</feature>
<feature type="transmembrane region" description="Helical" evidence="8">
    <location>
        <begin position="2232"/>
        <end position="2252"/>
    </location>
</feature>
<feature type="transmembrane region" description="Helical" evidence="8">
    <location>
        <begin position="1936"/>
        <end position="1956"/>
    </location>
</feature>
<dbReference type="Gene3D" id="1.20.1250.20">
    <property type="entry name" value="MFS general substrate transporter like domains"/>
    <property type="match status" value="1"/>
</dbReference>
<dbReference type="PANTHER" id="PTHR23502">
    <property type="entry name" value="MAJOR FACILITATOR SUPERFAMILY"/>
    <property type="match status" value="1"/>
</dbReference>
<evidence type="ECO:0000256" key="1">
    <source>
        <dbReference type="ARBA" id="ARBA00004651"/>
    </source>
</evidence>
<feature type="compositionally biased region" description="Polar residues" evidence="7">
    <location>
        <begin position="1353"/>
        <end position="1367"/>
    </location>
</feature>
<dbReference type="GO" id="GO:0005886">
    <property type="term" value="C:plasma membrane"/>
    <property type="evidence" value="ECO:0007669"/>
    <property type="project" value="UniProtKB-SubCell"/>
</dbReference>
<reference evidence="10" key="1">
    <citation type="submission" date="2016-03" db="EMBL/GenBank/DDBJ databases">
        <authorList>
            <person name="Ploux O."/>
        </authorList>
    </citation>
    <scope>NUCLEOTIDE SEQUENCE [LARGE SCALE GENOMIC DNA]</scope>
    <source>
        <strain evidence="10">UK7</strain>
    </source>
</reference>
<feature type="compositionally biased region" description="Basic and acidic residues" evidence="7">
    <location>
        <begin position="1553"/>
        <end position="1563"/>
    </location>
</feature>
<feature type="region of interest" description="Disordered" evidence="7">
    <location>
        <begin position="2360"/>
        <end position="2417"/>
    </location>
</feature>
<feature type="transmembrane region" description="Helical" evidence="8">
    <location>
        <begin position="2104"/>
        <end position="2124"/>
    </location>
</feature>
<dbReference type="InterPro" id="IPR036259">
    <property type="entry name" value="MFS_trans_sf"/>
</dbReference>
<feature type="compositionally biased region" description="Low complexity" evidence="7">
    <location>
        <begin position="1046"/>
        <end position="1057"/>
    </location>
</feature>
<feature type="compositionally biased region" description="Polar residues" evidence="7">
    <location>
        <begin position="790"/>
        <end position="801"/>
    </location>
</feature>
<keyword evidence="10" id="KW-1185">Reference proteome</keyword>
<evidence type="ECO:0000256" key="3">
    <source>
        <dbReference type="ARBA" id="ARBA00022475"/>
    </source>
</evidence>
<keyword evidence="2" id="KW-0813">Transport</keyword>
<evidence type="ECO:0000256" key="8">
    <source>
        <dbReference type="SAM" id="Phobius"/>
    </source>
</evidence>
<dbReference type="Proteomes" id="UP000178129">
    <property type="component" value="Unassembled WGS sequence"/>
</dbReference>
<feature type="region of interest" description="Disordered" evidence="7">
    <location>
        <begin position="289"/>
        <end position="346"/>
    </location>
</feature>
<dbReference type="PANTHER" id="PTHR23502:SF186">
    <property type="entry name" value="MAJOR FACILITATOR SUPERFAMILY (MFS) PROFILE DOMAIN-CONTAINING PROTEIN"/>
    <property type="match status" value="1"/>
</dbReference>
<feature type="transmembrane region" description="Helical" evidence="8">
    <location>
        <begin position="1751"/>
        <end position="1772"/>
    </location>
</feature>
<feature type="compositionally biased region" description="Polar residues" evidence="7">
    <location>
        <begin position="1419"/>
        <end position="1444"/>
    </location>
</feature>
<feature type="compositionally biased region" description="Basic and acidic residues" evidence="7">
    <location>
        <begin position="1396"/>
        <end position="1418"/>
    </location>
</feature>
<feature type="compositionally biased region" description="Gly residues" evidence="7">
    <location>
        <begin position="1662"/>
        <end position="1673"/>
    </location>
</feature>
<feature type="compositionally biased region" description="Basic and acidic residues" evidence="7">
    <location>
        <begin position="491"/>
        <end position="506"/>
    </location>
</feature>
<feature type="region of interest" description="Disordered" evidence="7">
    <location>
        <begin position="1686"/>
        <end position="1714"/>
    </location>
</feature>
<feature type="compositionally biased region" description="Basic residues" evidence="7">
    <location>
        <begin position="2361"/>
        <end position="2372"/>
    </location>
</feature>
<proteinExistence type="predicted"/>
<feature type="transmembrane region" description="Helical" evidence="8">
    <location>
        <begin position="1908"/>
        <end position="1930"/>
    </location>
</feature>
<feature type="transmembrane region" description="Helical" evidence="8">
    <location>
        <begin position="2020"/>
        <end position="2044"/>
    </location>
</feature>
<evidence type="ECO:0000256" key="6">
    <source>
        <dbReference type="ARBA" id="ARBA00023136"/>
    </source>
</evidence>
<feature type="transmembrane region" description="Helical" evidence="8">
    <location>
        <begin position="2195"/>
        <end position="2220"/>
    </location>
</feature>
<feature type="compositionally biased region" description="Polar residues" evidence="7">
    <location>
        <begin position="1385"/>
        <end position="1394"/>
    </location>
</feature>
<dbReference type="STRING" id="914237.A0A1E1JQL6"/>
<protein>
    <submittedName>
        <fullName evidence="9">Uncharacterized protein</fullName>
    </submittedName>
</protein>
<gene>
    <name evidence="9" type="ORF">RCO7_01131</name>
</gene>
<feature type="compositionally biased region" description="Basic and acidic residues" evidence="7">
    <location>
        <begin position="1483"/>
        <end position="1493"/>
    </location>
</feature>
<feature type="compositionally biased region" description="Basic and acidic residues" evidence="7">
    <location>
        <begin position="1460"/>
        <end position="1475"/>
    </location>
</feature>
<evidence type="ECO:0000256" key="4">
    <source>
        <dbReference type="ARBA" id="ARBA00022692"/>
    </source>
</evidence>
<feature type="compositionally biased region" description="Low complexity" evidence="7">
    <location>
        <begin position="834"/>
        <end position="843"/>
    </location>
</feature>
<feature type="compositionally biased region" description="Gly residues" evidence="7">
    <location>
        <begin position="2378"/>
        <end position="2387"/>
    </location>
</feature>
<comment type="subcellular location">
    <subcellularLocation>
        <location evidence="1">Cell membrane</location>
        <topology evidence="1">Multi-pass membrane protein</topology>
    </subcellularLocation>
</comment>
<keyword evidence="6 8" id="KW-0472">Membrane</keyword>
<keyword evidence="3" id="KW-1003">Cell membrane</keyword>
<feature type="region of interest" description="Disordered" evidence="7">
    <location>
        <begin position="240"/>
        <end position="263"/>
    </location>
</feature>
<dbReference type="SUPFAM" id="SSF103473">
    <property type="entry name" value="MFS general substrate transporter"/>
    <property type="match status" value="1"/>
</dbReference>
<comment type="caution">
    <text evidence="9">The sequence shown here is derived from an EMBL/GenBank/DDBJ whole genome shotgun (WGS) entry which is preliminary data.</text>
</comment>
<feature type="transmembrane region" description="Helical" evidence="8">
    <location>
        <begin position="1818"/>
        <end position="1836"/>
    </location>
</feature>
<evidence type="ECO:0000256" key="2">
    <source>
        <dbReference type="ARBA" id="ARBA00022448"/>
    </source>
</evidence>
<evidence type="ECO:0000313" key="9">
    <source>
        <dbReference type="EMBL" id="CZS88165.1"/>
    </source>
</evidence>
<organism evidence="9 10">
    <name type="scientific">Rhynchosporium graminicola</name>
    <dbReference type="NCBI Taxonomy" id="2792576"/>
    <lineage>
        <taxon>Eukaryota</taxon>
        <taxon>Fungi</taxon>
        <taxon>Dikarya</taxon>
        <taxon>Ascomycota</taxon>
        <taxon>Pezizomycotina</taxon>
        <taxon>Leotiomycetes</taxon>
        <taxon>Helotiales</taxon>
        <taxon>Ploettnerulaceae</taxon>
        <taxon>Rhynchosporium</taxon>
    </lineage>
</organism>
<name>A0A1E1JQL6_9HELO</name>
<keyword evidence="5 8" id="KW-1133">Transmembrane helix</keyword>
<feature type="region of interest" description="Disordered" evidence="7">
    <location>
        <begin position="1217"/>
        <end position="1237"/>
    </location>
</feature>
<feature type="region of interest" description="Disordered" evidence="7">
    <location>
        <begin position="734"/>
        <end position="770"/>
    </location>
</feature>
<feature type="compositionally biased region" description="Polar residues" evidence="7">
    <location>
        <begin position="439"/>
        <end position="455"/>
    </location>
</feature>
<feature type="compositionally biased region" description="Low complexity" evidence="7">
    <location>
        <begin position="1446"/>
        <end position="1459"/>
    </location>
</feature>
<feature type="compositionally biased region" description="Polar residues" evidence="7">
    <location>
        <begin position="1496"/>
        <end position="1523"/>
    </location>
</feature>
<dbReference type="EMBL" id="FJUW01000001">
    <property type="protein sequence ID" value="CZS88165.1"/>
    <property type="molecule type" value="Genomic_DNA"/>
</dbReference>
<feature type="region of interest" description="Disordered" evidence="7">
    <location>
        <begin position="914"/>
        <end position="1080"/>
    </location>
</feature>
<feature type="region of interest" description="Disordered" evidence="7">
    <location>
        <begin position="1662"/>
        <end position="1681"/>
    </location>
</feature>
<feature type="region of interest" description="Disordered" evidence="7">
    <location>
        <begin position="51"/>
        <end position="74"/>
    </location>
</feature>
<feature type="region of interest" description="Disordered" evidence="7">
    <location>
        <begin position="401"/>
        <end position="524"/>
    </location>
</feature>
<feature type="transmembrane region" description="Helical" evidence="8">
    <location>
        <begin position="2056"/>
        <end position="2073"/>
    </location>
</feature>
<feature type="region of interest" description="Disordered" evidence="7">
    <location>
        <begin position="644"/>
        <end position="668"/>
    </location>
</feature>